<protein>
    <submittedName>
        <fullName evidence="2">Uncharacterized protein</fullName>
    </submittedName>
</protein>
<name>A0ABQ1IY12_9PROT</name>
<evidence type="ECO:0000256" key="1">
    <source>
        <dbReference type="SAM" id="MobiDB-lite"/>
    </source>
</evidence>
<gene>
    <name evidence="2" type="ORF">GCM10011505_37700</name>
</gene>
<feature type="region of interest" description="Disordered" evidence="1">
    <location>
        <begin position="44"/>
        <end position="72"/>
    </location>
</feature>
<accession>A0ABQ1IY12</accession>
<proteinExistence type="predicted"/>
<organism evidence="2 3">
    <name type="scientific">Tistrella bauzanensis</name>
    <dbReference type="NCBI Taxonomy" id="657419"/>
    <lineage>
        <taxon>Bacteria</taxon>
        <taxon>Pseudomonadati</taxon>
        <taxon>Pseudomonadota</taxon>
        <taxon>Alphaproteobacteria</taxon>
        <taxon>Geminicoccales</taxon>
        <taxon>Geminicoccaceae</taxon>
        <taxon>Tistrella</taxon>
    </lineage>
</organism>
<feature type="compositionally biased region" description="Gly residues" evidence="1">
    <location>
        <begin position="63"/>
        <end position="72"/>
    </location>
</feature>
<dbReference type="EMBL" id="BMDZ01000053">
    <property type="protein sequence ID" value="GGB53153.1"/>
    <property type="molecule type" value="Genomic_DNA"/>
</dbReference>
<sequence>MPAVMHHANAVQGPKPRALAAVIQAEMRDIRGRNPVDMTRYRRIQGPKPRQCPHKGGPTAAVGGSGRRSGGI</sequence>
<evidence type="ECO:0000313" key="3">
    <source>
        <dbReference type="Proteomes" id="UP000603352"/>
    </source>
</evidence>
<evidence type="ECO:0000313" key="2">
    <source>
        <dbReference type="EMBL" id="GGB53153.1"/>
    </source>
</evidence>
<dbReference type="Proteomes" id="UP000603352">
    <property type="component" value="Unassembled WGS sequence"/>
</dbReference>
<comment type="caution">
    <text evidence="2">The sequence shown here is derived from an EMBL/GenBank/DDBJ whole genome shotgun (WGS) entry which is preliminary data.</text>
</comment>
<keyword evidence="3" id="KW-1185">Reference proteome</keyword>
<reference evidence="3" key="1">
    <citation type="journal article" date="2019" name="Int. J. Syst. Evol. Microbiol.">
        <title>The Global Catalogue of Microorganisms (GCM) 10K type strain sequencing project: providing services to taxonomists for standard genome sequencing and annotation.</title>
        <authorList>
            <consortium name="The Broad Institute Genomics Platform"/>
            <consortium name="The Broad Institute Genome Sequencing Center for Infectious Disease"/>
            <person name="Wu L."/>
            <person name="Ma J."/>
        </authorList>
    </citation>
    <scope>NUCLEOTIDE SEQUENCE [LARGE SCALE GENOMIC DNA]</scope>
    <source>
        <strain evidence="3">CGMCC 1.10188</strain>
    </source>
</reference>